<evidence type="ECO:0000313" key="2">
    <source>
        <dbReference type="EMBL" id="CAG9324308.1"/>
    </source>
</evidence>
<sequence length="93" mass="10844">MEVDEPQTHTNIMRYDYFLFRLSISTLGNFLSLGIIAPAHKTKFYFQILLKCIFIPIFFGKIVLRKIAKSAGVKQTLFLYITLKFLQYVKCSV</sequence>
<organism evidence="2 3">
    <name type="scientific">Blepharisma stoltei</name>
    <dbReference type="NCBI Taxonomy" id="1481888"/>
    <lineage>
        <taxon>Eukaryota</taxon>
        <taxon>Sar</taxon>
        <taxon>Alveolata</taxon>
        <taxon>Ciliophora</taxon>
        <taxon>Postciliodesmatophora</taxon>
        <taxon>Heterotrichea</taxon>
        <taxon>Heterotrichida</taxon>
        <taxon>Blepharismidae</taxon>
        <taxon>Blepharisma</taxon>
    </lineage>
</organism>
<comment type="caution">
    <text evidence="2">The sequence shown here is derived from an EMBL/GenBank/DDBJ whole genome shotgun (WGS) entry which is preliminary data.</text>
</comment>
<keyword evidence="1" id="KW-1133">Transmembrane helix</keyword>
<evidence type="ECO:0000256" key="1">
    <source>
        <dbReference type="SAM" id="Phobius"/>
    </source>
</evidence>
<accession>A0AAU9JDG4</accession>
<keyword evidence="3" id="KW-1185">Reference proteome</keyword>
<proteinExistence type="predicted"/>
<protein>
    <submittedName>
        <fullName evidence="2">Uncharacterized protein</fullName>
    </submittedName>
</protein>
<evidence type="ECO:0000313" key="3">
    <source>
        <dbReference type="Proteomes" id="UP001162131"/>
    </source>
</evidence>
<keyword evidence="1" id="KW-0812">Transmembrane</keyword>
<gene>
    <name evidence="2" type="ORF">BSTOLATCC_MIC36664</name>
</gene>
<dbReference type="AlphaFoldDB" id="A0AAU9JDG4"/>
<feature type="transmembrane region" description="Helical" evidence="1">
    <location>
        <begin position="44"/>
        <end position="64"/>
    </location>
</feature>
<feature type="transmembrane region" description="Helical" evidence="1">
    <location>
        <begin position="18"/>
        <end position="38"/>
    </location>
</feature>
<name>A0AAU9JDG4_9CILI</name>
<dbReference type="EMBL" id="CAJZBQ010000036">
    <property type="protein sequence ID" value="CAG9324308.1"/>
    <property type="molecule type" value="Genomic_DNA"/>
</dbReference>
<keyword evidence="1" id="KW-0472">Membrane</keyword>
<reference evidence="2" key="1">
    <citation type="submission" date="2021-09" db="EMBL/GenBank/DDBJ databases">
        <authorList>
            <consortium name="AG Swart"/>
            <person name="Singh M."/>
            <person name="Singh A."/>
            <person name="Seah K."/>
            <person name="Emmerich C."/>
        </authorList>
    </citation>
    <scope>NUCLEOTIDE SEQUENCE</scope>
    <source>
        <strain evidence="2">ATCC30299</strain>
    </source>
</reference>
<dbReference type="Proteomes" id="UP001162131">
    <property type="component" value="Unassembled WGS sequence"/>
</dbReference>